<dbReference type="RefSeq" id="WP_286004116.1">
    <property type="nucleotide sequence ID" value="NZ_JASVEJ010000006.1"/>
</dbReference>
<organism evidence="1 2">
    <name type="scientific">Geitlerinema calcuttense NRMC-F 0142</name>
    <dbReference type="NCBI Taxonomy" id="2922238"/>
    <lineage>
        <taxon>Bacteria</taxon>
        <taxon>Bacillati</taxon>
        <taxon>Cyanobacteriota</taxon>
        <taxon>Cyanophyceae</taxon>
        <taxon>Geitlerinematales</taxon>
        <taxon>Geitlerinemataceae</taxon>
        <taxon>Geitlerinema</taxon>
    </lineage>
</organism>
<dbReference type="InterPro" id="IPR011042">
    <property type="entry name" value="6-blade_b-propeller_TolB-like"/>
</dbReference>
<keyword evidence="2" id="KW-1185">Reference proteome</keyword>
<gene>
    <name evidence="1" type="ORF">QQ055_01725</name>
</gene>
<accession>A0ABT7LW00</accession>
<name>A0ABT7LW00_9CYAN</name>
<sequence>MRTRLTTLYAFSALFVLLILAAVPVYAQGNSLVAFVNTGSQLIVGSADGSYRWIMTNPGEQLAEPVGFAWSPDASRLFFAVNAGGEASLRVGTIATQSLIEIGRVPASNLSGGVWRRDGGGVFVGYADTIALFDANGGGATPVITGQGAVRLISPYGDDRPNLQRPSSLSADGQYLLFQQADGRYAIYGLTTGSLFALPGTNDAAARSSGLWSSAAPLVATWGYQGSAILNVTYAPTGATVTLDSGRSAPITPLAWIPGSTALIYRDATGFARVTDLSCLASSCAGNPLQTGVELAPATATDIQTESGFAFYRDGDGIYAVSLSCLNAGNCLSSASLLGINAAPGTVLHISGGTLAYTSYTADPNNPADRAVNVIDLACLSSGGCQPIPVVSGAVAGLVSPDGMAVVIEGAAGLNAFNLVTFNPAWLSDYSGGQLLLDAQWR</sequence>
<dbReference type="Gene3D" id="2.120.10.30">
    <property type="entry name" value="TolB, C-terminal domain"/>
    <property type="match status" value="1"/>
</dbReference>
<comment type="caution">
    <text evidence="1">The sequence shown here is derived from an EMBL/GenBank/DDBJ whole genome shotgun (WGS) entry which is preliminary data.</text>
</comment>
<dbReference type="Proteomes" id="UP001230986">
    <property type="component" value="Unassembled WGS sequence"/>
</dbReference>
<evidence type="ECO:0000313" key="2">
    <source>
        <dbReference type="Proteomes" id="UP001230986"/>
    </source>
</evidence>
<dbReference type="EMBL" id="JASVEJ010000006">
    <property type="protein sequence ID" value="MDL5056193.1"/>
    <property type="molecule type" value="Genomic_DNA"/>
</dbReference>
<dbReference type="SUPFAM" id="SSF82171">
    <property type="entry name" value="DPP6 N-terminal domain-like"/>
    <property type="match status" value="1"/>
</dbReference>
<reference evidence="1 2" key="1">
    <citation type="submission" date="2023-06" db="EMBL/GenBank/DDBJ databases">
        <title>Whole genome sequence of Oscillatoria calcuttensis NRMC-F 0142.</title>
        <authorList>
            <person name="Shakena Fathima T."/>
            <person name="Muralitharan G."/>
            <person name="Thajuddin N."/>
        </authorList>
    </citation>
    <scope>NUCLEOTIDE SEQUENCE [LARGE SCALE GENOMIC DNA]</scope>
    <source>
        <strain evidence="1 2">NRMC-F 0142</strain>
    </source>
</reference>
<evidence type="ECO:0000313" key="1">
    <source>
        <dbReference type="EMBL" id="MDL5056193.1"/>
    </source>
</evidence>
<proteinExistence type="predicted"/>
<protein>
    <submittedName>
        <fullName evidence="1">Uncharacterized protein</fullName>
    </submittedName>
</protein>